<dbReference type="RefSeq" id="WP_189045974.1">
    <property type="nucleotide sequence ID" value="NZ_BMNB01000016.1"/>
</dbReference>
<dbReference type="AlphaFoldDB" id="A0A917U1P1"/>
<evidence type="ECO:0008006" key="3">
    <source>
        <dbReference type="Google" id="ProtNLM"/>
    </source>
</evidence>
<sequence length="173" mass="18601">MVDNAVQAYITATAARLTADGCDVHTEDWHGTAVLVGYRSDFRVQWMATKLHLLTIVAPASDVTMADAESFTKAAFAYAETRKGQWRGFQSGVAVFPGLVGTHVDPAAMAWAQKQQLLHFASMARPVVVDVTAGTVGCYRRTPALGFVYAGHLRRKLDAYFPAPGRQGALGGS</sequence>
<dbReference type="Proteomes" id="UP000608890">
    <property type="component" value="Unassembled WGS sequence"/>
</dbReference>
<protein>
    <recommendedName>
        <fullName evidence="3">Levansucrase</fullName>
    </recommendedName>
</protein>
<proteinExistence type="predicted"/>
<comment type="caution">
    <text evidence="1">The sequence shown here is derived from an EMBL/GenBank/DDBJ whole genome shotgun (WGS) entry which is preliminary data.</text>
</comment>
<gene>
    <name evidence="1" type="ORF">GCM10011608_36860</name>
</gene>
<name>A0A917U1P1_9ACTN</name>
<accession>A0A917U1P1</accession>
<organism evidence="1 2">
    <name type="scientific">Micromonospora sonchi</name>
    <dbReference type="NCBI Taxonomy" id="1763543"/>
    <lineage>
        <taxon>Bacteria</taxon>
        <taxon>Bacillati</taxon>
        <taxon>Actinomycetota</taxon>
        <taxon>Actinomycetes</taxon>
        <taxon>Micromonosporales</taxon>
        <taxon>Micromonosporaceae</taxon>
        <taxon>Micromonospora</taxon>
    </lineage>
</organism>
<keyword evidence="2" id="KW-1185">Reference proteome</keyword>
<reference evidence="1" key="1">
    <citation type="journal article" date="2014" name="Int. J. Syst. Evol. Microbiol.">
        <title>Complete genome sequence of Corynebacterium casei LMG S-19264T (=DSM 44701T), isolated from a smear-ripened cheese.</title>
        <authorList>
            <consortium name="US DOE Joint Genome Institute (JGI-PGF)"/>
            <person name="Walter F."/>
            <person name="Albersmeier A."/>
            <person name="Kalinowski J."/>
            <person name="Ruckert C."/>
        </authorList>
    </citation>
    <scope>NUCLEOTIDE SEQUENCE</scope>
    <source>
        <strain evidence="1">CGMCC 4.7312</strain>
    </source>
</reference>
<evidence type="ECO:0000313" key="1">
    <source>
        <dbReference type="EMBL" id="GGM48641.1"/>
    </source>
</evidence>
<reference evidence="1" key="2">
    <citation type="submission" date="2020-09" db="EMBL/GenBank/DDBJ databases">
        <authorList>
            <person name="Sun Q."/>
            <person name="Zhou Y."/>
        </authorList>
    </citation>
    <scope>NUCLEOTIDE SEQUENCE</scope>
    <source>
        <strain evidence="1">CGMCC 4.7312</strain>
    </source>
</reference>
<evidence type="ECO:0000313" key="2">
    <source>
        <dbReference type="Proteomes" id="UP000608890"/>
    </source>
</evidence>
<dbReference type="EMBL" id="BMNB01000016">
    <property type="protein sequence ID" value="GGM48641.1"/>
    <property type="molecule type" value="Genomic_DNA"/>
</dbReference>